<evidence type="ECO:0000256" key="8">
    <source>
        <dbReference type="ARBA" id="ARBA00022848"/>
    </source>
</evidence>
<keyword evidence="6 13" id="KW-0479">Metal-binding</keyword>
<dbReference type="AlphaFoldDB" id="D7PM84"/>
<evidence type="ECO:0000256" key="1">
    <source>
        <dbReference type="ARBA" id="ARBA00001971"/>
    </source>
</evidence>
<dbReference type="FunFam" id="1.10.630.10:FF:000042">
    <property type="entry name" value="Cytochrome P450"/>
    <property type="match status" value="1"/>
</dbReference>
<dbReference type="PROSITE" id="PS00086">
    <property type="entry name" value="CYTOCHROME_P450"/>
    <property type="match status" value="1"/>
</dbReference>
<dbReference type="OrthoDB" id="2789670at2759"/>
<keyword evidence="10 13" id="KW-0408">Iron</keyword>
<evidence type="ECO:0000256" key="9">
    <source>
        <dbReference type="ARBA" id="ARBA00023002"/>
    </source>
</evidence>
<organism evidence="16">
    <name type="scientific">Tribolium castaneum</name>
    <name type="common">Red flour beetle</name>
    <dbReference type="NCBI Taxonomy" id="7070"/>
    <lineage>
        <taxon>Eukaryota</taxon>
        <taxon>Metazoa</taxon>
        <taxon>Ecdysozoa</taxon>
        <taxon>Arthropoda</taxon>
        <taxon>Hexapoda</taxon>
        <taxon>Insecta</taxon>
        <taxon>Pterygota</taxon>
        <taxon>Neoptera</taxon>
        <taxon>Endopterygota</taxon>
        <taxon>Coleoptera</taxon>
        <taxon>Polyphaga</taxon>
        <taxon>Cucujiformia</taxon>
        <taxon>Tenebrionidae</taxon>
        <taxon>Tenebrionidae incertae sedis</taxon>
        <taxon>Tribolium</taxon>
    </lineage>
</organism>
<dbReference type="Gene3D" id="1.10.630.10">
    <property type="entry name" value="Cytochrome P450"/>
    <property type="match status" value="1"/>
</dbReference>
<dbReference type="InterPro" id="IPR017972">
    <property type="entry name" value="Cyt_P450_CS"/>
</dbReference>
<dbReference type="PRINTS" id="PR00463">
    <property type="entry name" value="EP450I"/>
</dbReference>
<dbReference type="InterPro" id="IPR002401">
    <property type="entry name" value="Cyt_P450_E_grp-I"/>
</dbReference>
<dbReference type="InterPro" id="IPR001128">
    <property type="entry name" value="Cyt_P450"/>
</dbReference>
<dbReference type="InterPro" id="IPR050476">
    <property type="entry name" value="Insect_CytP450_Detox"/>
</dbReference>
<keyword evidence="15" id="KW-1133">Transmembrane helix</keyword>
<evidence type="ECO:0000256" key="14">
    <source>
        <dbReference type="RuleBase" id="RU000461"/>
    </source>
</evidence>
<dbReference type="SMR" id="D7PM84"/>
<keyword evidence="9 14" id="KW-0560">Oxidoreductase</keyword>
<reference evidence="16" key="1">
    <citation type="journal article" date="2010" name="Proc. Natl. Acad. Sci. U.S.A.">
        <title>A brain-specific cytochrome P450 responsible for the majority of deltamethrin resistance in the QTC279 strain of Tribolium castaneum.</title>
        <authorList>
            <person name="Zhu F."/>
            <person name="Parthasarathy R."/>
            <person name="Bai H."/>
            <person name="Woithe K."/>
            <person name="Kaussmann M."/>
            <person name="Nauen R."/>
            <person name="Harrison D.A."/>
            <person name="Palli S.R."/>
        </authorList>
    </citation>
    <scope>NUCLEOTIDE SEQUENCE</scope>
    <source>
        <strain evidence="16">GA2</strain>
    </source>
</reference>
<protein>
    <submittedName>
        <fullName evidence="17">Cytochrome P450 6BQ9</fullName>
    </submittedName>
    <submittedName>
        <fullName evidence="16">Cytochrome P450 CYP6BQ9</fullName>
    </submittedName>
</protein>
<evidence type="ECO:0000256" key="2">
    <source>
        <dbReference type="ARBA" id="ARBA00004174"/>
    </source>
</evidence>
<dbReference type="EMBL" id="GU727868">
    <property type="protein sequence ID" value="ADH29767.1"/>
    <property type="molecule type" value="mRNA"/>
</dbReference>
<comment type="subcellular location">
    <subcellularLocation>
        <location evidence="3">Endoplasmic reticulum membrane</location>
        <topology evidence="3">Peripheral membrane protein</topology>
    </subcellularLocation>
    <subcellularLocation>
        <location evidence="2">Microsome membrane</location>
        <topology evidence="2">Peripheral membrane protein</topology>
    </subcellularLocation>
</comment>
<proteinExistence type="evidence at transcript level"/>
<evidence type="ECO:0000256" key="10">
    <source>
        <dbReference type="ARBA" id="ARBA00023004"/>
    </source>
</evidence>
<dbReference type="PANTHER" id="PTHR24292:SF100">
    <property type="entry name" value="CYTOCHROME P450 6A16, ISOFORM B-RELATED"/>
    <property type="match status" value="1"/>
</dbReference>
<evidence type="ECO:0000256" key="11">
    <source>
        <dbReference type="ARBA" id="ARBA00023033"/>
    </source>
</evidence>
<dbReference type="GO" id="GO:0004497">
    <property type="term" value="F:monooxygenase activity"/>
    <property type="evidence" value="ECO:0007669"/>
    <property type="project" value="UniProtKB-KW"/>
</dbReference>
<keyword evidence="15" id="KW-0812">Transmembrane</keyword>
<keyword evidence="8" id="KW-0492">Microsome</keyword>
<evidence type="ECO:0000256" key="7">
    <source>
        <dbReference type="ARBA" id="ARBA00022824"/>
    </source>
</evidence>
<keyword evidence="5 13" id="KW-0349">Heme</keyword>
<dbReference type="GO" id="GO:0020037">
    <property type="term" value="F:heme binding"/>
    <property type="evidence" value="ECO:0007669"/>
    <property type="project" value="InterPro"/>
</dbReference>
<keyword evidence="12 15" id="KW-0472">Membrane</keyword>
<accession>D7PM84</accession>
<gene>
    <name evidence="17" type="primary">CYP6BQ9</name>
</gene>
<comment type="similarity">
    <text evidence="4 14">Belongs to the cytochrome P450 family.</text>
</comment>
<dbReference type="EMBL" id="KC686851">
    <property type="protein sequence ID" value="AGI03844.1"/>
    <property type="molecule type" value="mRNA"/>
</dbReference>
<evidence type="ECO:0000256" key="4">
    <source>
        <dbReference type="ARBA" id="ARBA00010617"/>
    </source>
</evidence>
<keyword evidence="7" id="KW-0256">Endoplasmic reticulum</keyword>
<reference evidence="17" key="2">
    <citation type="journal article" date="2013" name="BMC Genomics">
        <title>Integrated analysis of cytochrome P450 gene superfamily in the red flour beetle, Tribolium castaneum.</title>
        <authorList>
            <person name="Zhu F."/>
            <person name="Moural T.W."/>
            <person name="Shah K."/>
            <person name="Palli S.R."/>
        </authorList>
    </citation>
    <scope>NUCLEOTIDE SEQUENCE</scope>
    <source>
        <strain evidence="17">GA</strain>
    </source>
</reference>
<name>D7PM84_TRICA</name>
<keyword evidence="11 14" id="KW-0503">Monooxygenase</keyword>
<feature type="transmembrane region" description="Helical" evidence="15">
    <location>
        <begin position="12"/>
        <end position="29"/>
    </location>
</feature>
<dbReference type="InterPro" id="IPR036396">
    <property type="entry name" value="Cyt_P450_sf"/>
</dbReference>
<dbReference type="Pfam" id="PF00067">
    <property type="entry name" value="p450"/>
    <property type="match status" value="1"/>
</dbReference>
<dbReference type="GO" id="GO:0005506">
    <property type="term" value="F:iron ion binding"/>
    <property type="evidence" value="ECO:0007669"/>
    <property type="project" value="InterPro"/>
</dbReference>
<dbReference type="CDD" id="cd11056">
    <property type="entry name" value="CYP6-like"/>
    <property type="match status" value="1"/>
</dbReference>
<evidence type="ECO:0000256" key="13">
    <source>
        <dbReference type="PIRSR" id="PIRSR602401-1"/>
    </source>
</evidence>
<evidence type="ECO:0000256" key="15">
    <source>
        <dbReference type="SAM" id="Phobius"/>
    </source>
</evidence>
<feature type="binding site" description="axial binding residue" evidence="13">
    <location>
        <position position="465"/>
    </location>
    <ligand>
        <name>heme</name>
        <dbReference type="ChEBI" id="CHEBI:30413"/>
    </ligand>
    <ligandPart>
        <name>Fe</name>
        <dbReference type="ChEBI" id="CHEBI:18248"/>
    </ligandPart>
</feature>
<evidence type="ECO:0000256" key="5">
    <source>
        <dbReference type="ARBA" id="ARBA00022617"/>
    </source>
</evidence>
<evidence type="ECO:0000256" key="6">
    <source>
        <dbReference type="ARBA" id="ARBA00022723"/>
    </source>
</evidence>
<dbReference type="GO" id="GO:0005789">
    <property type="term" value="C:endoplasmic reticulum membrane"/>
    <property type="evidence" value="ECO:0007669"/>
    <property type="project" value="UniProtKB-SubCell"/>
</dbReference>
<evidence type="ECO:0000313" key="16">
    <source>
        <dbReference type="EMBL" id="ADH29767.1"/>
    </source>
</evidence>
<dbReference type="GO" id="GO:0016705">
    <property type="term" value="F:oxidoreductase activity, acting on paired donors, with incorporation or reduction of molecular oxygen"/>
    <property type="evidence" value="ECO:0007669"/>
    <property type="project" value="InterPro"/>
</dbReference>
<evidence type="ECO:0000256" key="12">
    <source>
        <dbReference type="ARBA" id="ARBA00023136"/>
    </source>
</evidence>
<dbReference type="PANTHER" id="PTHR24292">
    <property type="entry name" value="CYTOCHROME P450"/>
    <property type="match status" value="1"/>
</dbReference>
<comment type="cofactor">
    <cofactor evidence="1 13">
        <name>heme</name>
        <dbReference type="ChEBI" id="CHEBI:30413"/>
    </cofactor>
</comment>
<evidence type="ECO:0000256" key="3">
    <source>
        <dbReference type="ARBA" id="ARBA00004406"/>
    </source>
</evidence>
<dbReference type="SUPFAM" id="SSF48264">
    <property type="entry name" value="Cytochrome P450"/>
    <property type="match status" value="1"/>
</dbReference>
<dbReference type="PRINTS" id="PR00385">
    <property type="entry name" value="P450"/>
</dbReference>
<sequence>MTLITNNLTLDLVAIIATFLVGIIVYFKWQLSYWDRLGVPSLNPTLVFGDFKNYIFAKCSLGEQFKELYDQFKSKGYKHGGIFVGPKPFYIPVDPDLGKHIMQKDFQHFMNHGFYINEEVDPLTGNLFSLEDAKWRNMRVKLTPTFTSGKMKMMFQTLADCTRGLKEIMDNLALNHAPADIKEILGRFTTDIIGSVAFGIECNSLKNPDAEFRKYGRKIVETGFIDRIKVFLVLSIPHALLRFWRFKFTNTEVETFFMGAIQDTVNYREKNNVYRKDFMHLLLQLKNRGLVADDQKITDDKGNIKENDLITINELAAQAFVFFLGGFETSSTTVSWALYELATNQDIQEKLRKEINDVLSRHNNKLSYDAMMEMTYMDKVINETLRKYPPLPIIPRVCNKDYTIPNTSTKLSRGTSVAIPVLAIHTDPEYYPNPEKFDPEHFSEENVKARPGFTWLPFGDGPRICIGMRFGMMQSKVGLATILKNYKIKLNNKTEFPIKVDPKNFITTAKGGVWLDVEKLD</sequence>
<evidence type="ECO:0000313" key="17">
    <source>
        <dbReference type="EMBL" id="AGI03844.1"/>
    </source>
</evidence>